<comment type="catalytic activity">
    <reaction evidence="7">
        <text>Couples ATP hydrolysis with the unwinding of duplex DNA by translocating in the 3'-5' direction.</text>
        <dbReference type="EC" id="5.6.2.4"/>
    </reaction>
</comment>
<dbReference type="InterPro" id="IPR027417">
    <property type="entry name" value="P-loop_NTPase"/>
</dbReference>
<keyword evidence="2" id="KW-0547">Nucleotide-binding</keyword>
<dbReference type="Gene3D" id="3.40.50.300">
    <property type="entry name" value="P-loop containing nucleotide triphosphate hydrolases"/>
    <property type="match status" value="2"/>
</dbReference>
<keyword evidence="11" id="KW-0347">Helicase</keyword>
<name>A0A7D9ECU3_PARCT</name>
<evidence type="ECO:0000256" key="10">
    <source>
        <dbReference type="SAM" id="MobiDB-lite"/>
    </source>
</evidence>
<dbReference type="Pfam" id="PF00270">
    <property type="entry name" value="DEAD"/>
    <property type="match status" value="1"/>
</dbReference>
<dbReference type="PROSITE" id="PS51192">
    <property type="entry name" value="HELICASE_ATP_BIND_1"/>
    <property type="match status" value="1"/>
</dbReference>
<comment type="caution">
    <text evidence="11">The sequence shown here is derived from an EMBL/GenBank/DDBJ whole genome shotgun (WGS) entry which is preliminary data.</text>
</comment>
<dbReference type="Proteomes" id="UP001152795">
    <property type="component" value="Unassembled WGS sequence"/>
</dbReference>
<evidence type="ECO:0000256" key="7">
    <source>
        <dbReference type="ARBA" id="ARBA00034617"/>
    </source>
</evidence>
<dbReference type="InterPro" id="IPR014001">
    <property type="entry name" value="Helicase_ATP-bd"/>
</dbReference>
<dbReference type="GO" id="GO:0005524">
    <property type="term" value="F:ATP binding"/>
    <property type="evidence" value="ECO:0007669"/>
    <property type="project" value="UniProtKB-KW"/>
</dbReference>
<protein>
    <recommendedName>
        <fullName evidence="8">DNA 3'-5' helicase</fullName>
        <ecNumber evidence="8">5.6.2.4</ecNumber>
    </recommendedName>
    <alternativeName>
        <fullName evidence="9">DNA 3'-5' helicase BLM</fullName>
    </alternativeName>
</protein>
<dbReference type="GO" id="GO:0005694">
    <property type="term" value="C:chromosome"/>
    <property type="evidence" value="ECO:0007669"/>
    <property type="project" value="TreeGrafter"/>
</dbReference>
<organism evidence="11 12">
    <name type="scientific">Paramuricea clavata</name>
    <name type="common">Red gorgonian</name>
    <name type="synonym">Violescent sea-whip</name>
    <dbReference type="NCBI Taxonomy" id="317549"/>
    <lineage>
        <taxon>Eukaryota</taxon>
        <taxon>Metazoa</taxon>
        <taxon>Cnidaria</taxon>
        <taxon>Anthozoa</taxon>
        <taxon>Octocorallia</taxon>
        <taxon>Malacalcyonacea</taxon>
        <taxon>Plexauridae</taxon>
        <taxon>Paramuricea</taxon>
    </lineage>
</organism>
<dbReference type="SMART" id="SM00487">
    <property type="entry name" value="DEXDc"/>
    <property type="match status" value="1"/>
</dbReference>
<feature type="compositionally biased region" description="Acidic residues" evidence="10">
    <location>
        <begin position="592"/>
        <end position="603"/>
    </location>
</feature>
<evidence type="ECO:0000256" key="8">
    <source>
        <dbReference type="ARBA" id="ARBA00034808"/>
    </source>
</evidence>
<keyword evidence="12" id="KW-1185">Reference proteome</keyword>
<keyword evidence="11" id="KW-0378">Hydrolase</keyword>
<sequence>MPVLSREDFSTCVNNVLKKFPEVSQLNNYQAECLFNFIERRDVFAMLPTGFGKSLIFQMVPGLCEELHLMGYKAFPAKAIVLVLCPLVSLMESHVRELTKRGFTCICLSKDGATKEKQNIHDGKYSFVFASPESVILNDQWRKMLQTNIYQENLFGIVTDEAHVIPKWGYGNTKERMMAFRECFSRIGELRSLVPDITPILALTATATQKTMEMVKSVLSLKSDNYTVTVSPNRANIYLYKAKVNNSLGASFGWLIDMLKSEHVLCPKVIVYCKAVKDCGKLFNFFKDSLQELVYVHGKEHVAENMIIGMFHHNTLDKYKERIINSFYVPDGVCRVAFATNALGMGINFADVRYVVHYGPPRSVEDFVQEIGRAGRDGKSSTSVLLYQGKHLCRCERKVKEYAKSNTCLRSILLSEFGVSKPDNITAHDCCLACHKKCCCVEDDSLCNKDVPLLLHKLHTQGIKSVNPVKKRNVGKNDLCLLEELLRDYQEELASGCPSFYLSPECTTGFSDTLVKAVFSKAKYIFTVEYILESLPVFKFEHGVAILHMVADVFEDFEVNIDPAYEKTTIDTDFNYDLEYGGNYGGEGTSSESDETEDSETDV</sequence>
<evidence type="ECO:0000313" key="11">
    <source>
        <dbReference type="EMBL" id="CAB4006179.1"/>
    </source>
</evidence>
<evidence type="ECO:0000256" key="5">
    <source>
        <dbReference type="ARBA" id="ARBA00023235"/>
    </source>
</evidence>
<dbReference type="PANTHER" id="PTHR13710:SF153">
    <property type="entry name" value="RECQ-LIKE DNA HELICASE BLM"/>
    <property type="match status" value="1"/>
</dbReference>
<dbReference type="GO" id="GO:0005737">
    <property type="term" value="C:cytoplasm"/>
    <property type="evidence" value="ECO:0007669"/>
    <property type="project" value="TreeGrafter"/>
</dbReference>
<dbReference type="GO" id="GO:0043138">
    <property type="term" value="F:3'-5' DNA helicase activity"/>
    <property type="evidence" value="ECO:0007669"/>
    <property type="project" value="UniProtKB-EC"/>
</dbReference>
<dbReference type="GO" id="GO:0000724">
    <property type="term" value="P:double-strand break repair via homologous recombination"/>
    <property type="evidence" value="ECO:0007669"/>
    <property type="project" value="TreeGrafter"/>
</dbReference>
<keyword evidence="6" id="KW-0539">Nucleus</keyword>
<reference evidence="11" key="1">
    <citation type="submission" date="2020-04" db="EMBL/GenBank/DDBJ databases">
        <authorList>
            <person name="Alioto T."/>
            <person name="Alioto T."/>
            <person name="Gomez Garrido J."/>
        </authorList>
    </citation>
    <scope>NUCLEOTIDE SEQUENCE</scope>
    <source>
        <strain evidence="11">A484AB</strain>
    </source>
</reference>
<dbReference type="GO" id="GO:0005634">
    <property type="term" value="C:nucleus"/>
    <property type="evidence" value="ECO:0007669"/>
    <property type="project" value="TreeGrafter"/>
</dbReference>
<evidence type="ECO:0000256" key="6">
    <source>
        <dbReference type="ARBA" id="ARBA00023242"/>
    </source>
</evidence>
<evidence type="ECO:0000256" key="9">
    <source>
        <dbReference type="ARBA" id="ARBA00044542"/>
    </source>
</evidence>
<keyword evidence="5" id="KW-0413">Isomerase</keyword>
<dbReference type="AlphaFoldDB" id="A0A7D9ECU3"/>
<evidence type="ECO:0000256" key="1">
    <source>
        <dbReference type="ARBA" id="ARBA00005446"/>
    </source>
</evidence>
<comment type="similarity">
    <text evidence="1">Belongs to the helicase family. RecQ subfamily.</text>
</comment>
<dbReference type="PROSITE" id="PS51194">
    <property type="entry name" value="HELICASE_CTER"/>
    <property type="match status" value="1"/>
</dbReference>
<dbReference type="Pfam" id="PF00271">
    <property type="entry name" value="Helicase_C"/>
    <property type="match status" value="1"/>
</dbReference>
<dbReference type="GO" id="GO:0009378">
    <property type="term" value="F:four-way junction helicase activity"/>
    <property type="evidence" value="ECO:0007669"/>
    <property type="project" value="TreeGrafter"/>
</dbReference>
<proteinExistence type="inferred from homology"/>
<evidence type="ECO:0000313" key="12">
    <source>
        <dbReference type="Proteomes" id="UP001152795"/>
    </source>
</evidence>
<dbReference type="SMART" id="SM00490">
    <property type="entry name" value="HELICc"/>
    <property type="match status" value="1"/>
</dbReference>
<evidence type="ECO:0000256" key="4">
    <source>
        <dbReference type="ARBA" id="ARBA00023125"/>
    </source>
</evidence>
<dbReference type="SUPFAM" id="SSF52540">
    <property type="entry name" value="P-loop containing nucleoside triphosphate hydrolases"/>
    <property type="match status" value="1"/>
</dbReference>
<dbReference type="EC" id="5.6.2.4" evidence="8"/>
<evidence type="ECO:0000256" key="3">
    <source>
        <dbReference type="ARBA" id="ARBA00022840"/>
    </source>
</evidence>
<dbReference type="OrthoDB" id="5986358at2759"/>
<keyword evidence="4" id="KW-0238">DNA-binding</keyword>
<accession>A0A7D9ECU3</accession>
<feature type="region of interest" description="Disordered" evidence="10">
    <location>
        <begin position="584"/>
        <end position="603"/>
    </location>
</feature>
<dbReference type="InterPro" id="IPR011545">
    <property type="entry name" value="DEAD/DEAH_box_helicase_dom"/>
</dbReference>
<dbReference type="EMBL" id="CACRXK020005434">
    <property type="protein sequence ID" value="CAB4006179.1"/>
    <property type="molecule type" value="Genomic_DNA"/>
</dbReference>
<gene>
    <name evidence="11" type="ORF">PACLA_8A062929</name>
</gene>
<evidence type="ECO:0000256" key="2">
    <source>
        <dbReference type="ARBA" id="ARBA00022741"/>
    </source>
</evidence>
<dbReference type="InterPro" id="IPR001650">
    <property type="entry name" value="Helicase_C-like"/>
</dbReference>
<dbReference type="GO" id="GO:0003677">
    <property type="term" value="F:DNA binding"/>
    <property type="evidence" value="ECO:0007669"/>
    <property type="project" value="UniProtKB-KW"/>
</dbReference>
<keyword evidence="3" id="KW-0067">ATP-binding</keyword>
<dbReference type="PANTHER" id="PTHR13710">
    <property type="entry name" value="DNA HELICASE RECQ FAMILY MEMBER"/>
    <property type="match status" value="1"/>
</dbReference>